<keyword evidence="1" id="KW-0732">Signal</keyword>
<evidence type="ECO:0000313" key="3">
    <source>
        <dbReference type="EMBL" id="QDT17171.1"/>
    </source>
</evidence>
<protein>
    <submittedName>
        <fullName evidence="3">Heavy-metal-associated domain protein</fullName>
    </submittedName>
</protein>
<dbReference type="CDD" id="cd00371">
    <property type="entry name" value="HMA"/>
    <property type="match status" value="1"/>
</dbReference>
<dbReference type="PROSITE" id="PS50846">
    <property type="entry name" value="HMA_2"/>
    <property type="match status" value="1"/>
</dbReference>
<accession>A0A517PCX5</accession>
<dbReference type="SUPFAM" id="SSF55008">
    <property type="entry name" value="HMA, heavy metal-associated domain"/>
    <property type="match status" value="1"/>
</dbReference>
<evidence type="ECO:0000259" key="2">
    <source>
        <dbReference type="PROSITE" id="PS50846"/>
    </source>
</evidence>
<evidence type="ECO:0000256" key="1">
    <source>
        <dbReference type="SAM" id="SignalP"/>
    </source>
</evidence>
<feature type="chain" id="PRO_5022173985" evidence="1">
    <location>
        <begin position="26"/>
        <end position="118"/>
    </location>
</feature>
<dbReference type="RefSeq" id="WP_145360068.1">
    <property type="nucleotide sequence ID" value="NZ_CP036265.1"/>
</dbReference>
<dbReference type="EMBL" id="CP036265">
    <property type="protein sequence ID" value="QDT17171.1"/>
    <property type="molecule type" value="Genomic_DNA"/>
</dbReference>
<organism evidence="3 4">
    <name type="scientific">Alienimonas californiensis</name>
    <dbReference type="NCBI Taxonomy" id="2527989"/>
    <lineage>
        <taxon>Bacteria</taxon>
        <taxon>Pseudomonadati</taxon>
        <taxon>Planctomycetota</taxon>
        <taxon>Planctomycetia</taxon>
        <taxon>Planctomycetales</taxon>
        <taxon>Planctomycetaceae</taxon>
        <taxon>Alienimonas</taxon>
    </lineage>
</organism>
<dbReference type="Proteomes" id="UP000318741">
    <property type="component" value="Chromosome"/>
</dbReference>
<feature type="signal peptide" evidence="1">
    <location>
        <begin position="1"/>
        <end position="25"/>
    </location>
</feature>
<gene>
    <name evidence="3" type="ORF">CA12_32830</name>
</gene>
<feature type="domain" description="HMA" evidence="2">
    <location>
        <begin position="36"/>
        <end position="103"/>
    </location>
</feature>
<dbReference type="GO" id="GO:0046872">
    <property type="term" value="F:metal ion binding"/>
    <property type="evidence" value="ECO:0007669"/>
    <property type="project" value="InterPro"/>
</dbReference>
<keyword evidence="4" id="KW-1185">Reference proteome</keyword>
<dbReference type="InterPro" id="IPR006121">
    <property type="entry name" value="HMA_dom"/>
</dbReference>
<sequence length="118" mass="12336" precursor="true">MNAALPTLRALCGVFLLTAATTASAAPESPATTAAPAATVITVGEMCGGCVKRIEATLNPVDGIAKVRCDIQKKTVTVWPDPQVKLSPKWLWEAMESIGKTPEKLVGPSGTFTEKPKS</sequence>
<dbReference type="Gene3D" id="3.30.70.100">
    <property type="match status" value="1"/>
</dbReference>
<dbReference type="InterPro" id="IPR036163">
    <property type="entry name" value="HMA_dom_sf"/>
</dbReference>
<dbReference type="AlphaFoldDB" id="A0A517PCX5"/>
<dbReference type="Pfam" id="PF00403">
    <property type="entry name" value="HMA"/>
    <property type="match status" value="1"/>
</dbReference>
<proteinExistence type="predicted"/>
<dbReference type="KEGG" id="acaf:CA12_32830"/>
<name>A0A517PCX5_9PLAN</name>
<reference evidence="3 4" key="1">
    <citation type="submission" date="2019-02" db="EMBL/GenBank/DDBJ databases">
        <title>Deep-cultivation of Planctomycetes and their phenomic and genomic characterization uncovers novel biology.</title>
        <authorList>
            <person name="Wiegand S."/>
            <person name="Jogler M."/>
            <person name="Boedeker C."/>
            <person name="Pinto D."/>
            <person name="Vollmers J."/>
            <person name="Rivas-Marin E."/>
            <person name="Kohn T."/>
            <person name="Peeters S.H."/>
            <person name="Heuer A."/>
            <person name="Rast P."/>
            <person name="Oberbeckmann S."/>
            <person name="Bunk B."/>
            <person name="Jeske O."/>
            <person name="Meyerdierks A."/>
            <person name="Storesund J.E."/>
            <person name="Kallscheuer N."/>
            <person name="Luecker S."/>
            <person name="Lage O.M."/>
            <person name="Pohl T."/>
            <person name="Merkel B.J."/>
            <person name="Hornburger P."/>
            <person name="Mueller R.-W."/>
            <person name="Bruemmer F."/>
            <person name="Labrenz M."/>
            <person name="Spormann A.M."/>
            <person name="Op den Camp H."/>
            <person name="Overmann J."/>
            <person name="Amann R."/>
            <person name="Jetten M.S.M."/>
            <person name="Mascher T."/>
            <person name="Medema M.H."/>
            <person name="Devos D.P."/>
            <person name="Kaster A.-K."/>
            <person name="Ovreas L."/>
            <person name="Rohde M."/>
            <person name="Galperin M.Y."/>
            <person name="Jogler C."/>
        </authorList>
    </citation>
    <scope>NUCLEOTIDE SEQUENCE [LARGE SCALE GENOMIC DNA]</scope>
    <source>
        <strain evidence="3 4">CA12</strain>
    </source>
</reference>
<evidence type="ECO:0000313" key="4">
    <source>
        <dbReference type="Proteomes" id="UP000318741"/>
    </source>
</evidence>
<dbReference type="OrthoDB" id="279025at2"/>